<evidence type="ECO:0000256" key="2">
    <source>
        <dbReference type="ARBA" id="ARBA00022840"/>
    </source>
</evidence>
<dbReference type="SUPFAM" id="SSF46689">
    <property type="entry name" value="Homeodomain-like"/>
    <property type="match status" value="1"/>
</dbReference>
<dbReference type="SUPFAM" id="SSF52540">
    <property type="entry name" value="P-loop containing nucleoside triphosphate hydrolases"/>
    <property type="match status" value="1"/>
</dbReference>
<dbReference type="Pfam" id="PF25601">
    <property type="entry name" value="AAA_lid_14"/>
    <property type="match status" value="1"/>
</dbReference>
<keyword evidence="2" id="KW-0067">ATP-binding</keyword>
<dbReference type="InterPro" id="IPR025944">
    <property type="entry name" value="Sigma_54_int_dom_CS"/>
</dbReference>
<dbReference type="SMART" id="SM00382">
    <property type="entry name" value="AAA"/>
    <property type="match status" value="1"/>
</dbReference>
<evidence type="ECO:0000256" key="5">
    <source>
        <dbReference type="ARBA" id="ARBA00023163"/>
    </source>
</evidence>
<dbReference type="PROSITE" id="PS50045">
    <property type="entry name" value="SIGMA54_INTERACT_4"/>
    <property type="match status" value="1"/>
</dbReference>
<dbReference type="SMART" id="SM00091">
    <property type="entry name" value="PAS"/>
    <property type="match status" value="1"/>
</dbReference>
<dbReference type="GO" id="GO:0006355">
    <property type="term" value="P:regulation of DNA-templated transcription"/>
    <property type="evidence" value="ECO:0007669"/>
    <property type="project" value="InterPro"/>
</dbReference>
<dbReference type="Pfam" id="PF02954">
    <property type="entry name" value="HTH_8"/>
    <property type="match status" value="1"/>
</dbReference>
<dbReference type="PANTHER" id="PTHR32071">
    <property type="entry name" value="TRANSCRIPTIONAL REGULATORY PROTEIN"/>
    <property type="match status" value="1"/>
</dbReference>
<dbReference type="Gene3D" id="3.40.50.300">
    <property type="entry name" value="P-loop containing nucleotide triphosphate hydrolases"/>
    <property type="match status" value="1"/>
</dbReference>
<dbReference type="Gene3D" id="1.10.8.60">
    <property type="match status" value="1"/>
</dbReference>
<dbReference type="EMBL" id="DRTD01000271">
    <property type="protein sequence ID" value="HHE54865.1"/>
    <property type="molecule type" value="Genomic_DNA"/>
</dbReference>
<comment type="caution">
    <text evidence="8">The sequence shown here is derived from an EMBL/GenBank/DDBJ whole genome shotgun (WGS) entry which is preliminary data.</text>
</comment>
<dbReference type="PROSITE" id="PS00675">
    <property type="entry name" value="SIGMA54_INTERACT_1"/>
    <property type="match status" value="1"/>
</dbReference>
<name>A0A7V5LJD3_CALAY</name>
<dbReference type="InterPro" id="IPR025943">
    <property type="entry name" value="Sigma_54_int_dom_ATP-bd_2"/>
</dbReference>
<dbReference type="CDD" id="cd00009">
    <property type="entry name" value="AAA"/>
    <property type="match status" value="1"/>
</dbReference>
<reference evidence="8" key="1">
    <citation type="journal article" date="2020" name="mSystems">
        <title>Genome- and Community-Level Interaction Insights into Carbon Utilization and Element Cycling Functions of Hydrothermarchaeota in Hydrothermal Sediment.</title>
        <authorList>
            <person name="Zhou Z."/>
            <person name="Liu Y."/>
            <person name="Xu W."/>
            <person name="Pan J."/>
            <person name="Luo Z.H."/>
            <person name="Li M."/>
        </authorList>
    </citation>
    <scope>NUCLEOTIDE SEQUENCE [LARGE SCALE GENOMIC DNA]</scope>
    <source>
        <strain evidence="8">HyVt-76</strain>
    </source>
</reference>
<dbReference type="InterPro" id="IPR058031">
    <property type="entry name" value="AAA_lid_NorR"/>
</dbReference>
<dbReference type="NCBIfam" id="TIGR00229">
    <property type="entry name" value="sensory_box"/>
    <property type="match status" value="1"/>
</dbReference>
<keyword evidence="1" id="KW-0547">Nucleotide-binding</keyword>
<organism evidence="8">
    <name type="scientific">Caldithrix abyssi</name>
    <dbReference type="NCBI Taxonomy" id="187145"/>
    <lineage>
        <taxon>Bacteria</taxon>
        <taxon>Pseudomonadati</taxon>
        <taxon>Calditrichota</taxon>
        <taxon>Calditrichia</taxon>
        <taxon>Calditrichales</taxon>
        <taxon>Calditrichaceae</taxon>
        <taxon>Caldithrix</taxon>
    </lineage>
</organism>
<evidence type="ECO:0000256" key="1">
    <source>
        <dbReference type="ARBA" id="ARBA00022741"/>
    </source>
</evidence>
<evidence type="ECO:0000256" key="4">
    <source>
        <dbReference type="ARBA" id="ARBA00023125"/>
    </source>
</evidence>
<feature type="domain" description="Sigma-54 factor interaction" evidence="6">
    <location>
        <begin position="139"/>
        <end position="368"/>
    </location>
</feature>
<protein>
    <submittedName>
        <fullName evidence="8">PAS domain-containing protein</fullName>
    </submittedName>
</protein>
<dbReference type="InterPro" id="IPR002078">
    <property type="entry name" value="Sigma_54_int"/>
</dbReference>
<dbReference type="PROSITE" id="PS50112">
    <property type="entry name" value="PAS"/>
    <property type="match status" value="1"/>
</dbReference>
<evidence type="ECO:0000313" key="8">
    <source>
        <dbReference type="EMBL" id="HHE54865.1"/>
    </source>
</evidence>
<keyword evidence="3" id="KW-0805">Transcription regulation</keyword>
<dbReference type="InterPro" id="IPR002197">
    <property type="entry name" value="HTH_Fis"/>
</dbReference>
<dbReference type="InterPro" id="IPR027417">
    <property type="entry name" value="P-loop_NTPase"/>
</dbReference>
<dbReference type="Proteomes" id="UP000886111">
    <property type="component" value="Unassembled WGS sequence"/>
</dbReference>
<accession>A0A7V5LJD3</accession>
<gene>
    <name evidence="8" type="ORF">ENL21_03725</name>
</gene>
<dbReference type="GO" id="GO:0005524">
    <property type="term" value="F:ATP binding"/>
    <property type="evidence" value="ECO:0007669"/>
    <property type="project" value="UniProtKB-KW"/>
</dbReference>
<dbReference type="CDD" id="cd00130">
    <property type="entry name" value="PAS"/>
    <property type="match status" value="1"/>
</dbReference>
<dbReference type="PROSITE" id="PS00676">
    <property type="entry name" value="SIGMA54_INTERACT_2"/>
    <property type="match status" value="1"/>
</dbReference>
<keyword evidence="5" id="KW-0804">Transcription</keyword>
<dbReference type="Gene3D" id="3.30.450.20">
    <property type="entry name" value="PAS domain"/>
    <property type="match status" value="1"/>
</dbReference>
<dbReference type="Gene3D" id="1.10.10.60">
    <property type="entry name" value="Homeodomain-like"/>
    <property type="match status" value="1"/>
</dbReference>
<dbReference type="PROSITE" id="PS00688">
    <property type="entry name" value="SIGMA54_INTERACT_3"/>
    <property type="match status" value="1"/>
</dbReference>
<keyword evidence="4" id="KW-0238">DNA-binding</keyword>
<dbReference type="InterPro" id="IPR009057">
    <property type="entry name" value="Homeodomain-like_sf"/>
</dbReference>
<dbReference type="AlphaFoldDB" id="A0A7V5LJD3"/>
<proteinExistence type="predicted"/>
<dbReference type="PRINTS" id="PR01590">
    <property type="entry name" value="HTHFIS"/>
</dbReference>
<dbReference type="InterPro" id="IPR035965">
    <property type="entry name" value="PAS-like_dom_sf"/>
</dbReference>
<dbReference type="SUPFAM" id="SSF55785">
    <property type="entry name" value="PYP-like sensor domain (PAS domain)"/>
    <property type="match status" value="1"/>
</dbReference>
<dbReference type="InterPro" id="IPR025662">
    <property type="entry name" value="Sigma_54_int_dom_ATP-bd_1"/>
</dbReference>
<dbReference type="GO" id="GO:0043565">
    <property type="term" value="F:sequence-specific DNA binding"/>
    <property type="evidence" value="ECO:0007669"/>
    <property type="project" value="InterPro"/>
</dbReference>
<evidence type="ECO:0000256" key="3">
    <source>
        <dbReference type="ARBA" id="ARBA00023015"/>
    </source>
</evidence>
<dbReference type="Pfam" id="PF13426">
    <property type="entry name" value="PAS_9"/>
    <property type="match status" value="1"/>
</dbReference>
<feature type="domain" description="PAS" evidence="7">
    <location>
        <begin position="14"/>
        <end position="51"/>
    </location>
</feature>
<dbReference type="Pfam" id="PF00158">
    <property type="entry name" value="Sigma54_activat"/>
    <property type="match status" value="1"/>
</dbReference>
<dbReference type="InterPro" id="IPR003593">
    <property type="entry name" value="AAA+_ATPase"/>
</dbReference>
<evidence type="ECO:0000259" key="6">
    <source>
        <dbReference type="PROSITE" id="PS50045"/>
    </source>
</evidence>
<dbReference type="InterPro" id="IPR000014">
    <property type="entry name" value="PAS"/>
</dbReference>
<sequence length="450" mass="51343">MSTRIQNGKFTDVILDSLGEGLFTVDKDFRIQTLNRAAEKILGLNREKIIGDFCKNIFKTPRCYDECPIQKALEKGTNVFDIESEMSHHSGRKIKVKLNSAVLKDEHQEPIGGVIIFRDMSHLEEIHKNLISRTNFYGIIGTHKSMQEIYNLIEEVADSDSSVLIQGESGTGKELVANAIQKTSKRGDKPFVKVNCSVFPPDLLASELFGHVKGAFTDAVKDRIGRFELADGGTIFLDEIAEMPLQMQVQLLRVLQEGTFERVGESITRKVDVRIIAATNKDVRKEMLAGRFREDLFYRLNVIPIYVPPLRERKCDIPHLVRYFIQKFSLLTGKKIKEIDDEAMDLLINYSWPGNVRELENTIEYAFARTKGSIIHASKLPPNVRLQTECCFEPKKIQKDKPLPVESSEAKLIRQTLERVKWNRSKAAEILGMGRTTLWRKMRAYGLIEE</sequence>
<evidence type="ECO:0000259" key="7">
    <source>
        <dbReference type="PROSITE" id="PS50112"/>
    </source>
</evidence>
<dbReference type="FunFam" id="3.40.50.300:FF:000006">
    <property type="entry name" value="DNA-binding transcriptional regulator NtrC"/>
    <property type="match status" value="1"/>
</dbReference>
<dbReference type="PANTHER" id="PTHR32071:SF57">
    <property type="entry name" value="C4-DICARBOXYLATE TRANSPORT TRANSCRIPTIONAL REGULATORY PROTEIN DCTD"/>
    <property type="match status" value="1"/>
</dbReference>